<dbReference type="EMBL" id="JAUSUH010000002">
    <property type="protein sequence ID" value="MDQ0346753.1"/>
    <property type="molecule type" value="Genomic_DNA"/>
</dbReference>
<accession>A0ABU0DEI3</accession>
<dbReference type="RefSeq" id="WP_307058411.1">
    <property type="nucleotide sequence ID" value="NZ_JAUSUH010000002.1"/>
</dbReference>
<comment type="caution">
    <text evidence="1">The sequence shown here is derived from an EMBL/GenBank/DDBJ whole genome shotgun (WGS) entry which is preliminary data.</text>
</comment>
<keyword evidence="2" id="KW-1185">Reference proteome</keyword>
<dbReference type="Proteomes" id="UP001238467">
    <property type="component" value="Unassembled WGS sequence"/>
</dbReference>
<name>A0ABU0DEI3_9HYPH</name>
<gene>
    <name evidence="1" type="ORF">J2S76_001170</name>
</gene>
<organism evidence="1 2">
    <name type="scientific">Ancylobacter vacuolatus</name>
    <dbReference type="NCBI Taxonomy" id="223389"/>
    <lineage>
        <taxon>Bacteria</taxon>
        <taxon>Pseudomonadati</taxon>
        <taxon>Pseudomonadota</taxon>
        <taxon>Alphaproteobacteria</taxon>
        <taxon>Hyphomicrobiales</taxon>
        <taxon>Xanthobacteraceae</taxon>
        <taxon>Ancylobacter</taxon>
    </lineage>
</organism>
<proteinExistence type="predicted"/>
<protein>
    <recommendedName>
        <fullName evidence="3">Restriction endonuclease</fullName>
    </recommendedName>
</protein>
<evidence type="ECO:0000313" key="1">
    <source>
        <dbReference type="EMBL" id="MDQ0346753.1"/>
    </source>
</evidence>
<evidence type="ECO:0008006" key="3">
    <source>
        <dbReference type="Google" id="ProtNLM"/>
    </source>
</evidence>
<evidence type="ECO:0000313" key="2">
    <source>
        <dbReference type="Proteomes" id="UP001238467"/>
    </source>
</evidence>
<sequence>MLDSEWEAEQSMAISTVDHGVDDLCGGEQWFVDDLDGLAKLVAIVMVGRAQLVTGILAGAEIGPVPTSAALKVRLNKALFPEKDPWHRDGLLFETICWLVARKGAAANEVVSDPHRRATNQGADSVKVIFDETARELRKVTVYEQKCTDDPRTKFRDEVLPAFSDWITGTRDDELLQIAIGLLARFNLTEAESNRAYGRIALAPRPIAFRAALTVSPEAFPQNECKKVFKDYDDLAVDLEARFGDTFPLKDMRGWFKDFAALVWAKIEAFDV</sequence>
<reference evidence="1 2" key="1">
    <citation type="submission" date="2023-07" db="EMBL/GenBank/DDBJ databases">
        <title>Genomic Encyclopedia of Type Strains, Phase IV (KMG-IV): sequencing the most valuable type-strain genomes for metagenomic binning, comparative biology and taxonomic classification.</title>
        <authorList>
            <person name="Goeker M."/>
        </authorList>
    </citation>
    <scope>NUCLEOTIDE SEQUENCE [LARGE SCALE GENOMIC DNA]</scope>
    <source>
        <strain evidence="1 2">DSM 1277</strain>
    </source>
</reference>